<protein>
    <recommendedName>
        <fullName evidence="2 10">Ribonuclease Z</fullName>
        <shortName evidence="10">RNase Z</shortName>
        <ecNumber evidence="2 10">3.1.26.11</ecNumber>
    </recommendedName>
    <alternativeName>
        <fullName evidence="10">tRNA 3 endonuclease</fullName>
    </alternativeName>
    <alternativeName>
        <fullName evidence="10">tRNase Z</fullName>
    </alternativeName>
</protein>
<name>A0A1D7QYY7_9BACI</name>
<feature type="binding site" evidence="10">
    <location>
        <position position="269"/>
    </location>
    <ligand>
        <name>Zn(2+)</name>
        <dbReference type="ChEBI" id="CHEBI:29105"/>
        <label>2</label>
        <note>catalytic</note>
    </ligand>
</feature>
<proteinExistence type="inferred from homology"/>
<evidence type="ECO:0000256" key="8">
    <source>
        <dbReference type="ARBA" id="ARBA00022833"/>
    </source>
</evidence>
<evidence type="ECO:0000256" key="4">
    <source>
        <dbReference type="ARBA" id="ARBA00022722"/>
    </source>
</evidence>
<evidence type="ECO:0000313" key="11">
    <source>
        <dbReference type="EMBL" id="AOM84212.1"/>
    </source>
</evidence>
<evidence type="ECO:0000256" key="2">
    <source>
        <dbReference type="ARBA" id="ARBA00012477"/>
    </source>
</evidence>
<evidence type="ECO:0000256" key="10">
    <source>
        <dbReference type="HAMAP-Rule" id="MF_01818"/>
    </source>
</evidence>
<accession>A0A1D7QYY7</accession>
<sequence>MEIIFLGTGAGIPGKERNVSAIALKGVNGKNDTWLIDCGEGTQHQMLHAPVKANQISRIFITHLHGDHIFGLPGFLGSRSFQGATSTLFIYGPEGLKGYIEQALTISGTHLNYEVKIEEIKAGQLFQSERWQVSCCELDHRLTSYGYRFAEADRPGKLDVTKLERDGIPKGPWLADMKKGHEVTLPDGRVIAGSEYVTSPLPGRIIAILGDTRPTEQTVKFVQHADLLVHEATFMDQEEEAAKKYGHSTTLEASGVAKRAGVKRLILTHISSRYRQQDMEKFKEEARRQFPNTEVAADFAVYHV</sequence>
<dbReference type="OrthoDB" id="9800940at2"/>
<keyword evidence="5 10" id="KW-0479">Metal-binding</keyword>
<dbReference type="GO" id="GO:0008270">
    <property type="term" value="F:zinc ion binding"/>
    <property type="evidence" value="ECO:0007669"/>
    <property type="project" value="UniProtKB-UniRule"/>
</dbReference>
<reference evidence="11 12" key="1">
    <citation type="submission" date="2015-08" db="EMBL/GenBank/DDBJ databases">
        <title>The complete genome sequence of Bacillus beveridgei MLTeJB.</title>
        <authorList>
            <person name="Hanson T.E."/>
            <person name="Mesa C."/>
            <person name="Basesman S.M."/>
            <person name="Oremland R.S."/>
        </authorList>
    </citation>
    <scope>NUCLEOTIDE SEQUENCE [LARGE SCALE GENOMIC DNA]</scope>
    <source>
        <strain evidence="11 12">MLTeJB</strain>
    </source>
</reference>
<dbReference type="PATRIC" id="fig|632773.3.peg.3022"/>
<keyword evidence="4 10" id="KW-0540">Nuclease</keyword>
<evidence type="ECO:0000256" key="6">
    <source>
        <dbReference type="ARBA" id="ARBA00022759"/>
    </source>
</evidence>
<dbReference type="PANTHER" id="PTHR46018">
    <property type="entry name" value="ZINC PHOSPHODIESTERASE ELAC PROTEIN 1"/>
    <property type="match status" value="1"/>
</dbReference>
<feature type="active site" description="Proton acceptor" evidence="10">
    <location>
        <position position="67"/>
    </location>
</feature>
<keyword evidence="8 10" id="KW-0862">Zinc</keyword>
<dbReference type="PANTHER" id="PTHR46018:SF2">
    <property type="entry name" value="ZINC PHOSPHODIESTERASE ELAC PROTEIN 1"/>
    <property type="match status" value="1"/>
</dbReference>
<dbReference type="GO" id="GO:0042802">
    <property type="term" value="F:identical protein binding"/>
    <property type="evidence" value="ECO:0007669"/>
    <property type="project" value="UniProtKB-ARBA"/>
</dbReference>
<dbReference type="AlphaFoldDB" id="A0A1D7QYY7"/>
<comment type="similarity">
    <text evidence="10">Belongs to the RNase Z family.</text>
</comment>
<keyword evidence="12" id="KW-1185">Reference proteome</keyword>
<dbReference type="NCBIfam" id="NF000801">
    <property type="entry name" value="PRK00055.1-3"/>
    <property type="match status" value="1"/>
</dbReference>
<evidence type="ECO:0000256" key="3">
    <source>
        <dbReference type="ARBA" id="ARBA00022694"/>
    </source>
</evidence>
<dbReference type="InterPro" id="IPR036866">
    <property type="entry name" value="RibonucZ/Hydroxyglut_hydro"/>
</dbReference>
<gene>
    <name evidence="10 11" type="primary">rnz</name>
    <name evidence="11" type="ORF">BBEV_2887</name>
</gene>
<dbReference type="FunFam" id="3.60.15.10:FF:000002">
    <property type="entry name" value="Ribonuclease Z"/>
    <property type="match status" value="1"/>
</dbReference>
<dbReference type="RefSeq" id="WP_069366113.1">
    <property type="nucleotide sequence ID" value="NZ_CP012502.1"/>
</dbReference>
<keyword evidence="7 10" id="KW-0378">Hydrolase</keyword>
<dbReference type="GO" id="GO:0042781">
    <property type="term" value="F:3'-tRNA processing endoribonuclease activity"/>
    <property type="evidence" value="ECO:0007669"/>
    <property type="project" value="UniProtKB-UniRule"/>
</dbReference>
<feature type="binding site" evidence="10">
    <location>
        <position position="211"/>
    </location>
    <ligand>
        <name>Zn(2+)</name>
        <dbReference type="ChEBI" id="CHEBI:29105"/>
        <label>2</label>
        <note>catalytic</note>
    </ligand>
</feature>
<feature type="binding site" evidence="10">
    <location>
        <position position="63"/>
    </location>
    <ligand>
        <name>Zn(2+)</name>
        <dbReference type="ChEBI" id="CHEBI:29105"/>
        <label>1</label>
        <note>catalytic</note>
    </ligand>
</feature>
<dbReference type="Pfam" id="PF23023">
    <property type="entry name" value="Anti-Pycsar_Apyc1"/>
    <property type="match status" value="1"/>
</dbReference>
<feature type="binding site" evidence="10">
    <location>
        <position position="67"/>
    </location>
    <ligand>
        <name>Zn(2+)</name>
        <dbReference type="ChEBI" id="CHEBI:29105"/>
        <label>2</label>
        <note>catalytic</note>
    </ligand>
</feature>
<feature type="binding site" evidence="10">
    <location>
        <position position="65"/>
    </location>
    <ligand>
        <name>Zn(2+)</name>
        <dbReference type="ChEBI" id="CHEBI:29105"/>
        <label>1</label>
        <note>catalytic</note>
    </ligand>
</feature>
<keyword evidence="3 10" id="KW-0819">tRNA processing</keyword>
<feature type="binding site" evidence="10">
    <location>
        <position position="211"/>
    </location>
    <ligand>
        <name>Zn(2+)</name>
        <dbReference type="ChEBI" id="CHEBI:29105"/>
        <label>1</label>
        <note>catalytic</note>
    </ligand>
</feature>
<comment type="cofactor">
    <cofactor evidence="10">
        <name>Zn(2+)</name>
        <dbReference type="ChEBI" id="CHEBI:29105"/>
    </cofactor>
    <text evidence="10">Binds 2 Zn(2+) ions.</text>
</comment>
<dbReference type="Gene3D" id="3.60.15.10">
    <property type="entry name" value="Ribonuclease Z/Hydroxyacylglutathione hydrolase-like"/>
    <property type="match status" value="1"/>
</dbReference>
<comment type="catalytic activity">
    <reaction evidence="10">
        <text>Endonucleolytic cleavage of RNA, removing extra 3' nucleotides from tRNA precursor, generating 3' termini of tRNAs. A 3'-hydroxy group is left at the tRNA terminus and a 5'-phosphoryl group is left at the trailer molecule.</text>
        <dbReference type="EC" id="3.1.26.11"/>
    </reaction>
</comment>
<evidence type="ECO:0000256" key="5">
    <source>
        <dbReference type="ARBA" id="ARBA00022723"/>
    </source>
</evidence>
<dbReference type="InterPro" id="IPR013471">
    <property type="entry name" value="RNase_Z/BN"/>
</dbReference>
<feature type="binding site" evidence="10">
    <location>
        <position position="140"/>
    </location>
    <ligand>
        <name>Zn(2+)</name>
        <dbReference type="ChEBI" id="CHEBI:29105"/>
        <label>1</label>
        <note>catalytic</note>
    </ligand>
</feature>
<feature type="binding site" evidence="10">
    <location>
        <position position="68"/>
    </location>
    <ligand>
        <name>Zn(2+)</name>
        <dbReference type="ChEBI" id="CHEBI:29105"/>
        <label>2</label>
        <note>catalytic</note>
    </ligand>
</feature>
<dbReference type="EMBL" id="CP012502">
    <property type="protein sequence ID" value="AOM84212.1"/>
    <property type="molecule type" value="Genomic_DNA"/>
</dbReference>
<dbReference type="EC" id="3.1.26.11" evidence="2 10"/>
<dbReference type="SUPFAM" id="SSF56281">
    <property type="entry name" value="Metallo-hydrolase/oxidoreductase"/>
    <property type="match status" value="1"/>
</dbReference>
<dbReference type="HAMAP" id="MF_01818">
    <property type="entry name" value="RNase_Z_BN"/>
    <property type="match status" value="1"/>
</dbReference>
<evidence type="ECO:0000313" key="12">
    <source>
        <dbReference type="Proteomes" id="UP000094463"/>
    </source>
</evidence>
<dbReference type="NCBIfam" id="TIGR02651">
    <property type="entry name" value="RNase_Z"/>
    <property type="match status" value="1"/>
</dbReference>
<keyword evidence="6 10" id="KW-0255">Endonuclease</keyword>
<evidence type="ECO:0000256" key="9">
    <source>
        <dbReference type="ARBA" id="ARBA00057812"/>
    </source>
</evidence>
<dbReference type="Proteomes" id="UP000094463">
    <property type="component" value="Chromosome"/>
</dbReference>
<comment type="function">
    <text evidence="9 10">Zinc phosphodiesterase, which displays some tRNA 3'-processing endonuclease activity. Probably involved in tRNA maturation, by removing a 3'-trailer from precursor tRNA.</text>
</comment>
<evidence type="ECO:0000256" key="1">
    <source>
        <dbReference type="ARBA" id="ARBA00011738"/>
    </source>
</evidence>
<dbReference type="CDD" id="cd07717">
    <property type="entry name" value="RNaseZ_ZiPD-like_MBL-fold"/>
    <property type="match status" value="1"/>
</dbReference>
<organism evidence="11 12">
    <name type="scientific">Salisediminibacterium beveridgei</name>
    <dbReference type="NCBI Taxonomy" id="632773"/>
    <lineage>
        <taxon>Bacteria</taxon>
        <taxon>Bacillati</taxon>
        <taxon>Bacillota</taxon>
        <taxon>Bacilli</taxon>
        <taxon>Bacillales</taxon>
        <taxon>Bacillaceae</taxon>
        <taxon>Salisediminibacterium</taxon>
    </lineage>
</organism>
<comment type="subunit">
    <text evidence="1 10">Homodimer.</text>
</comment>
<dbReference type="STRING" id="632773.BBEV_2887"/>
<evidence type="ECO:0000256" key="7">
    <source>
        <dbReference type="ARBA" id="ARBA00022801"/>
    </source>
</evidence>
<dbReference type="KEGG" id="bbev:BBEV_2887"/>